<keyword evidence="7" id="KW-0072">Autophagy</keyword>
<feature type="region of interest" description="Disordered" evidence="9">
    <location>
        <begin position="417"/>
        <end position="456"/>
    </location>
</feature>
<feature type="compositionally biased region" description="Basic and acidic residues" evidence="9">
    <location>
        <begin position="364"/>
        <end position="383"/>
    </location>
</feature>
<feature type="region of interest" description="Disordered" evidence="9">
    <location>
        <begin position="268"/>
        <end position="302"/>
    </location>
</feature>
<dbReference type="PANTHER" id="PTHR28659">
    <property type="entry name" value="RETICULON-LIKE PROTEIN"/>
    <property type="match status" value="1"/>
</dbReference>
<comment type="caution">
    <text evidence="12">The sequence shown here is derived from an EMBL/GenBank/DDBJ whole genome shotgun (WGS) entry which is preliminary data.</text>
</comment>
<feature type="compositionally biased region" description="Basic and acidic residues" evidence="9">
    <location>
        <begin position="435"/>
        <end position="445"/>
    </location>
</feature>
<evidence type="ECO:0000256" key="10">
    <source>
        <dbReference type="SAM" id="Phobius"/>
    </source>
</evidence>
<evidence type="ECO:0000256" key="2">
    <source>
        <dbReference type="ARBA" id="ARBA00006299"/>
    </source>
</evidence>
<accession>A0ABD3T4P1</accession>
<feature type="transmembrane region" description="Helical" evidence="10">
    <location>
        <begin position="67"/>
        <end position="84"/>
    </location>
</feature>
<evidence type="ECO:0000259" key="11">
    <source>
        <dbReference type="Pfam" id="PF24456"/>
    </source>
</evidence>
<dbReference type="EMBL" id="JBJQND010000019">
    <property type="protein sequence ID" value="KAL3831318.1"/>
    <property type="molecule type" value="Genomic_DNA"/>
</dbReference>
<evidence type="ECO:0000256" key="3">
    <source>
        <dbReference type="ARBA" id="ARBA00022553"/>
    </source>
</evidence>
<reference evidence="12 13" key="1">
    <citation type="submission" date="2024-11" db="EMBL/GenBank/DDBJ databases">
        <title>Chromosome-level genome assembly of the freshwater bivalve Anodonta woodiana.</title>
        <authorList>
            <person name="Chen X."/>
        </authorList>
    </citation>
    <scope>NUCLEOTIDE SEQUENCE [LARGE SCALE GENOMIC DNA]</scope>
    <source>
        <strain evidence="12">MN2024</strain>
        <tissue evidence="12">Gills</tissue>
    </source>
</reference>
<keyword evidence="6 10" id="KW-1133">Transmembrane helix</keyword>
<name>A0ABD3T4P1_SINWO</name>
<dbReference type="Pfam" id="PF24456">
    <property type="entry name" value="RHD_RETREG1-3"/>
    <property type="match status" value="1"/>
</dbReference>
<dbReference type="InterPro" id="IPR043384">
    <property type="entry name" value="RETREG1/3"/>
</dbReference>
<evidence type="ECO:0000313" key="13">
    <source>
        <dbReference type="Proteomes" id="UP001634394"/>
    </source>
</evidence>
<evidence type="ECO:0000256" key="8">
    <source>
        <dbReference type="ARBA" id="ARBA00023136"/>
    </source>
</evidence>
<comment type="subcellular location">
    <subcellularLocation>
        <location evidence="1">Endoplasmic reticulum membrane</location>
        <topology evidence="1">Multi-pass membrane protein</topology>
    </subcellularLocation>
</comment>
<dbReference type="PANTHER" id="PTHR28659:SF2">
    <property type="entry name" value="RETICULON-LIKE PROTEIN"/>
    <property type="match status" value="1"/>
</dbReference>
<keyword evidence="3" id="KW-0597">Phosphoprotein</keyword>
<evidence type="ECO:0000256" key="1">
    <source>
        <dbReference type="ARBA" id="ARBA00004477"/>
    </source>
</evidence>
<evidence type="ECO:0000256" key="7">
    <source>
        <dbReference type="ARBA" id="ARBA00023006"/>
    </source>
</evidence>
<feature type="region of interest" description="Disordered" evidence="9">
    <location>
        <begin position="331"/>
        <end position="383"/>
    </location>
</feature>
<evidence type="ECO:0000313" key="12">
    <source>
        <dbReference type="EMBL" id="KAL3831318.1"/>
    </source>
</evidence>
<evidence type="ECO:0000256" key="9">
    <source>
        <dbReference type="SAM" id="MobiDB-lite"/>
    </source>
</evidence>
<proteinExistence type="inferred from homology"/>
<sequence>MDTPESQDNDNPLTLIEERFRTHLSPVEPLIMRIQSLLVWEYPLRSFVLFVIVHVLFWLAATSTCRFYCLSSIMLLVLFVAYTWKRKTGPNLQVEPIPSLEDSDSWIQVHPHLLSVPELCEHLALVWFWLSSYVRGWFNLRSHKPLQFCFVNTLGFTFLAFIGHYIPGIAIVYTLVITLLLWPCLLYHKLIQKCYLKVEPMFMKLDYSMKMKSKWTYRDHSAPAPVMQEDNAINGDSSVVVDNESDLEDFYPSIDPEVTAALARAITDSEDEGGPGTGTPSLPSPGLSKEPSFCNSEDKHHSDVEAEFAEGIGQMPDYDEVNNTDEDILEPGSREGSTEPIRFIPSHFDDSSDSDDLNTLTTDIDTRDFGAEGDSNRRIQKVKDPQTVLAEGIVKHALSSMMASALQSLTNLTQAGSQAPLSQADQGHVAFRKKTKEEDVLHLDKAPSNSDDSADFVDEEFEFLDDYELEEEEN</sequence>
<keyword evidence="4 10" id="KW-0812">Transmembrane</keyword>
<keyword evidence="8 10" id="KW-0472">Membrane</keyword>
<dbReference type="InterPro" id="IPR057282">
    <property type="entry name" value="RETREG1-3-like_RHD"/>
</dbReference>
<feature type="transmembrane region" description="Helical" evidence="10">
    <location>
        <begin position="169"/>
        <end position="187"/>
    </location>
</feature>
<protein>
    <recommendedName>
        <fullName evidence="11">RETREG1-3/ARL6IP-like N-terminal reticulon-homology domain-containing protein</fullName>
    </recommendedName>
</protein>
<dbReference type="GO" id="GO:0006914">
    <property type="term" value="P:autophagy"/>
    <property type="evidence" value="ECO:0007669"/>
    <property type="project" value="UniProtKB-KW"/>
</dbReference>
<keyword evidence="13" id="KW-1185">Reference proteome</keyword>
<feature type="domain" description="RETREG1-3/ARL6IP-like N-terminal reticulon-homology" evidence="11">
    <location>
        <begin position="26"/>
        <end position="209"/>
    </location>
</feature>
<organism evidence="12 13">
    <name type="scientific">Sinanodonta woodiana</name>
    <name type="common">Chinese pond mussel</name>
    <name type="synonym">Anodonta woodiana</name>
    <dbReference type="NCBI Taxonomy" id="1069815"/>
    <lineage>
        <taxon>Eukaryota</taxon>
        <taxon>Metazoa</taxon>
        <taxon>Spiralia</taxon>
        <taxon>Lophotrochozoa</taxon>
        <taxon>Mollusca</taxon>
        <taxon>Bivalvia</taxon>
        <taxon>Autobranchia</taxon>
        <taxon>Heteroconchia</taxon>
        <taxon>Palaeoheterodonta</taxon>
        <taxon>Unionida</taxon>
        <taxon>Unionoidea</taxon>
        <taxon>Unionidae</taxon>
        <taxon>Unioninae</taxon>
        <taxon>Sinanodonta</taxon>
    </lineage>
</organism>
<evidence type="ECO:0000256" key="5">
    <source>
        <dbReference type="ARBA" id="ARBA00022824"/>
    </source>
</evidence>
<feature type="transmembrane region" description="Helical" evidence="10">
    <location>
        <begin position="42"/>
        <end position="60"/>
    </location>
</feature>
<evidence type="ECO:0000256" key="6">
    <source>
        <dbReference type="ARBA" id="ARBA00022989"/>
    </source>
</evidence>
<dbReference type="AlphaFoldDB" id="A0ABD3T4P1"/>
<dbReference type="GO" id="GO:0005789">
    <property type="term" value="C:endoplasmic reticulum membrane"/>
    <property type="evidence" value="ECO:0007669"/>
    <property type="project" value="UniProtKB-SubCell"/>
</dbReference>
<keyword evidence="5" id="KW-0256">Endoplasmic reticulum</keyword>
<gene>
    <name evidence="12" type="ORF">ACJMK2_023085</name>
</gene>
<feature type="compositionally biased region" description="Low complexity" evidence="9">
    <location>
        <begin position="278"/>
        <end position="288"/>
    </location>
</feature>
<evidence type="ECO:0000256" key="4">
    <source>
        <dbReference type="ARBA" id="ARBA00022692"/>
    </source>
</evidence>
<dbReference type="Proteomes" id="UP001634394">
    <property type="component" value="Unassembled WGS sequence"/>
</dbReference>
<comment type="similarity">
    <text evidence="2">Belongs to the RETREG family.</text>
</comment>